<feature type="domain" description="2-thiouridine synthetase TtuA-like N-terminal LIM" evidence="3">
    <location>
        <begin position="2"/>
        <end position="26"/>
    </location>
</feature>
<dbReference type="OrthoDB" id="33422at2157"/>
<dbReference type="InterPro" id="IPR011063">
    <property type="entry name" value="TilS/TtcA_N"/>
</dbReference>
<keyword evidence="1" id="KW-0808">Transferase</keyword>
<dbReference type="GO" id="GO:0016740">
    <property type="term" value="F:transferase activity"/>
    <property type="evidence" value="ECO:0007669"/>
    <property type="project" value="UniProtKB-KW"/>
</dbReference>
<evidence type="ECO:0000259" key="3">
    <source>
        <dbReference type="Pfam" id="PF22082"/>
    </source>
</evidence>
<proteinExistence type="predicted"/>
<dbReference type="Gene3D" id="3.40.50.620">
    <property type="entry name" value="HUPs"/>
    <property type="match status" value="1"/>
</dbReference>
<name>A7IAS5_METB6</name>
<evidence type="ECO:0000313" key="4">
    <source>
        <dbReference type="EMBL" id="ABS56836.1"/>
    </source>
</evidence>
<reference evidence="4" key="1">
    <citation type="submission" date="2007-07" db="EMBL/GenBank/DDBJ databases">
        <title>Complete sequence of Candidatus Methanoregula boonei 6A8.</title>
        <authorList>
            <consortium name="US DOE Joint Genome Institute"/>
            <person name="Copeland A."/>
            <person name="Lucas S."/>
            <person name="Lapidus A."/>
            <person name="Barry K."/>
            <person name="Glavina del Rio T."/>
            <person name="Dalin E."/>
            <person name="Tice H."/>
            <person name="Pitluck S."/>
            <person name="Meincke L."/>
            <person name="Brettin T."/>
            <person name="Bruce D."/>
            <person name="Detter J.C."/>
            <person name="Han C."/>
            <person name="Tapia R."/>
            <person name="Gilna P."/>
            <person name="Schmutz J."/>
            <person name="Larimer F."/>
            <person name="Land M."/>
            <person name="Hauser L."/>
            <person name="Kyrpides N."/>
            <person name="Kim E."/>
            <person name="Zinder S."/>
            <person name="Richardson P."/>
        </authorList>
    </citation>
    <scope>NUCLEOTIDE SEQUENCE [LARGE SCALE GENOMIC DNA]</scope>
    <source>
        <strain evidence="4">6A8</strain>
    </source>
</reference>
<keyword evidence="5" id="KW-1185">Reference proteome</keyword>
<dbReference type="Proteomes" id="UP000002408">
    <property type="component" value="Chromosome"/>
</dbReference>
<dbReference type="PANTHER" id="PTHR11807">
    <property type="entry name" value="ATPASES OF THE PP SUPERFAMILY-RELATED"/>
    <property type="match status" value="1"/>
</dbReference>
<dbReference type="GeneID" id="5410517"/>
<dbReference type="Pfam" id="PF22082">
    <property type="entry name" value="TtuA_LIM_N"/>
    <property type="match status" value="1"/>
</dbReference>
<dbReference type="RefSeq" id="WP_012107897.1">
    <property type="nucleotide sequence ID" value="NC_009712.1"/>
</dbReference>
<organism evidence="4 5">
    <name type="scientific">Methanoregula boonei (strain DSM 21154 / JCM 14090 / 6A8)</name>
    <dbReference type="NCBI Taxonomy" id="456442"/>
    <lineage>
        <taxon>Archaea</taxon>
        <taxon>Methanobacteriati</taxon>
        <taxon>Methanobacteriota</taxon>
        <taxon>Stenosarchaea group</taxon>
        <taxon>Methanomicrobia</taxon>
        <taxon>Methanomicrobiales</taxon>
        <taxon>Methanoregulaceae</taxon>
        <taxon>Methanoregula</taxon>
    </lineage>
</organism>
<accession>A7IAS5</accession>
<protein>
    <submittedName>
        <fullName evidence="4">PP-loop domain protein</fullName>
    </submittedName>
</protein>
<dbReference type="eggNOG" id="arCOG00042">
    <property type="taxonomic scope" value="Archaea"/>
</dbReference>
<evidence type="ECO:0000313" key="5">
    <source>
        <dbReference type="Proteomes" id="UP000002408"/>
    </source>
</evidence>
<gene>
    <name evidence="4" type="ordered locus">Mboo_2322</name>
</gene>
<dbReference type="InterPro" id="IPR014729">
    <property type="entry name" value="Rossmann-like_a/b/a_fold"/>
</dbReference>
<dbReference type="KEGG" id="mbn:Mboo_2322"/>
<dbReference type="GO" id="GO:0000049">
    <property type="term" value="F:tRNA binding"/>
    <property type="evidence" value="ECO:0007669"/>
    <property type="project" value="TreeGrafter"/>
</dbReference>
<dbReference type="Pfam" id="PF01171">
    <property type="entry name" value="ATP_bind_3"/>
    <property type="match status" value="1"/>
</dbReference>
<feature type="domain" description="tRNA(Ile)-lysidine/2-thiocytidine synthase N-terminal" evidence="2">
    <location>
        <begin position="60"/>
        <end position="213"/>
    </location>
</feature>
<dbReference type="AlphaFoldDB" id="A7IAS5"/>
<dbReference type="HOGENOM" id="CLU_026481_1_1_2"/>
<dbReference type="STRING" id="456442.Mboo_2322"/>
<dbReference type="PANTHER" id="PTHR11807:SF12">
    <property type="entry name" value="CYTOPLASMIC TRNA 2-THIOLATION PROTEIN 1"/>
    <property type="match status" value="1"/>
</dbReference>
<evidence type="ECO:0000256" key="1">
    <source>
        <dbReference type="ARBA" id="ARBA00022679"/>
    </source>
</evidence>
<dbReference type="GO" id="GO:0002143">
    <property type="term" value="P:tRNA wobble position uridine thiolation"/>
    <property type="evidence" value="ECO:0007669"/>
    <property type="project" value="TreeGrafter"/>
</dbReference>
<dbReference type="EMBL" id="CP000780">
    <property type="protein sequence ID" value="ABS56836.1"/>
    <property type="molecule type" value="Genomic_DNA"/>
</dbReference>
<dbReference type="InterPro" id="IPR054306">
    <property type="entry name" value="TtuA-like_LIM_N"/>
</dbReference>
<sequence length="298" mass="31937">MQCSACRREAIVFQPYSGKHLCPVHFTRDLEAKAKRTIRTHGWLRPGDTIAVMLEGDAASAGLLFFLFGLIRNRRDIRLCAITVDPGISGSPVAERARAIAEGHGIPWFTGSLAERYGITLDRLIQDEGQDAAARACRVLTTDLLSEIAESHGVTRCAIATSVDEIAEGFFSDLLTGTPEQTIFSRKSVGRSGIPVIRPFIEIPAAELERYGQLHVPGNFLPAAPCTGTSGFARDANEALNTYNSRHPAARFALANLAGTLSGIASDHPSTCPACGELQSAGGCPACAIREKYRRGTA</sequence>
<evidence type="ECO:0000259" key="2">
    <source>
        <dbReference type="Pfam" id="PF01171"/>
    </source>
</evidence>
<dbReference type="GO" id="GO:0002144">
    <property type="term" value="C:cytosolic tRNA wobble base thiouridylase complex"/>
    <property type="evidence" value="ECO:0007669"/>
    <property type="project" value="TreeGrafter"/>
</dbReference>
<dbReference type="SUPFAM" id="SSF52402">
    <property type="entry name" value="Adenine nucleotide alpha hydrolases-like"/>
    <property type="match status" value="1"/>
</dbReference>